<dbReference type="AlphaFoldDB" id="A0AAD7KEX9"/>
<evidence type="ECO:0000313" key="1">
    <source>
        <dbReference type="EMBL" id="KAJ7784283.1"/>
    </source>
</evidence>
<comment type="caution">
    <text evidence="1">The sequence shown here is derived from an EMBL/GenBank/DDBJ whole genome shotgun (WGS) entry which is preliminary data.</text>
</comment>
<keyword evidence="2" id="KW-1185">Reference proteome</keyword>
<evidence type="ECO:0000313" key="2">
    <source>
        <dbReference type="Proteomes" id="UP001215598"/>
    </source>
</evidence>
<dbReference type="Proteomes" id="UP001215598">
    <property type="component" value="Unassembled WGS sequence"/>
</dbReference>
<protein>
    <submittedName>
        <fullName evidence="1">Uncharacterized protein</fullName>
    </submittedName>
</protein>
<dbReference type="EMBL" id="JARKIB010000002">
    <property type="protein sequence ID" value="KAJ7784283.1"/>
    <property type="molecule type" value="Genomic_DNA"/>
</dbReference>
<reference evidence="1" key="1">
    <citation type="submission" date="2023-03" db="EMBL/GenBank/DDBJ databases">
        <title>Massive genome expansion in bonnet fungi (Mycena s.s.) driven by repeated elements and novel gene families across ecological guilds.</title>
        <authorList>
            <consortium name="Lawrence Berkeley National Laboratory"/>
            <person name="Harder C.B."/>
            <person name="Miyauchi S."/>
            <person name="Viragh M."/>
            <person name="Kuo A."/>
            <person name="Thoen E."/>
            <person name="Andreopoulos B."/>
            <person name="Lu D."/>
            <person name="Skrede I."/>
            <person name="Drula E."/>
            <person name="Henrissat B."/>
            <person name="Morin E."/>
            <person name="Kohler A."/>
            <person name="Barry K."/>
            <person name="LaButti K."/>
            <person name="Morin E."/>
            <person name="Salamov A."/>
            <person name="Lipzen A."/>
            <person name="Mereny Z."/>
            <person name="Hegedus B."/>
            <person name="Baldrian P."/>
            <person name="Stursova M."/>
            <person name="Weitz H."/>
            <person name="Taylor A."/>
            <person name="Grigoriev I.V."/>
            <person name="Nagy L.G."/>
            <person name="Martin F."/>
            <person name="Kauserud H."/>
        </authorList>
    </citation>
    <scope>NUCLEOTIDE SEQUENCE</scope>
    <source>
        <strain evidence="1">CBHHK182m</strain>
    </source>
</reference>
<sequence length="291" mass="31694">MTPVHSDSSVRPALEDARNLVMSVHSRTHSKLLPGISFTGFDSFEEVRRGFEFHNNRPAFYPPPVAELHPPNGHLLPPHQFRPSSVLSVNSSIHSPMKEDDTMISMLGGGHVRRRSVGSMFDASLCVRVEKRKYVAYQEAHFVTKTSIASTSSSKFGDEIKARQGLLVLFASGSPFREISYGGRLLHPGQGNNMGFASALSSGARPVPAGRTNPVPVSRALLPYIFLELSLSAILACCSSVSDSMVEAALLGLANSLTPNEEAAGLLLRDRRVICRCKSSAPRNNRYIRPP</sequence>
<accession>A0AAD7KEX9</accession>
<name>A0AAD7KEX9_9AGAR</name>
<dbReference type="Gene3D" id="3.40.50.720">
    <property type="entry name" value="NAD(P)-binding Rossmann-like Domain"/>
    <property type="match status" value="1"/>
</dbReference>
<proteinExistence type="predicted"/>
<organism evidence="1 2">
    <name type="scientific">Mycena metata</name>
    <dbReference type="NCBI Taxonomy" id="1033252"/>
    <lineage>
        <taxon>Eukaryota</taxon>
        <taxon>Fungi</taxon>
        <taxon>Dikarya</taxon>
        <taxon>Basidiomycota</taxon>
        <taxon>Agaricomycotina</taxon>
        <taxon>Agaricomycetes</taxon>
        <taxon>Agaricomycetidae</taxon>
        <taxon>Agaricales</taxon>
        <taxon>Marasmiineae</taxon>
        <taxon>Mycenaceae</taxon>
        <taxon>Mycena</taxon>
    </lineage>
</organism>
<gene>
    <name evidence="1" type="ORF">B0H16DRAFT_1783285</name>
</gene>